<dbReference type="EMBL" id="JBHTIR010001389">
    <property type="protein sequence ID" value="MFD0852487.1"/>
    <property type="molecule type" value="Genomic_DNA"/>
</dbReference>
<sequence>GVAVFADLGIHRLLLRVPDVADLRAFADEVIGRLLEEEEATGMEYLTTLSVYFNENSSPRRTAQRLHCHPNTVSYRIRRVEEITGLSFDVHRDRLMAEVAVEILTGLGREQG</sequence>
<reference evidence="3" key="1">
    <citation type="journal article" date="2019" name="Int. J. Syst. Evol. Microbiol.">
        <title>The Global Catalogue of Microorganisms (GCM) 10K type strain sequencing project: providing services to taxonomists for standard genome sequencing and annotation.</title>
        <authorList>
            <consortium name="The Broad Institute Genomics Platform"/>
            <consortium name="The Broad Institute Genome Sequencing Center for Infectious Disease"/>
            <person name="Wu L."/>
            <person name="Ma J."/>
        </authorList>
    </citation>
    <scope>NUCLEOTIDE SEQUENCE [LARGE SCALE GENOMIC DNA]</scope>
    <source>
        <strain evidence="3">JCM 31696</strain>
    </source>
</reference>
<feature type="non-terminal residue" evidence="2">
    <location>
        <position position="1"/>
    </location>
</feature>
<dbReference type="Gene3D" id="1.10.10.2840">
    <property type="entry name" value="PucR C-terminal helix-turn-helix domain"/>
    <property type="match status" value="1"/>
</dbReference>
<proteinExistence type="predicted"/>
<evidence type="ECO:0000313" key="3">
    <source>
        <dbReference type="Proteomes" id="UP001597083"/>
    </source>
</evidence>
<dbReference type="InterPro" id="IPR051448">
    <property type="entry name" value="CdaR-like_regulators"/>
</dbReference>
<dbReference type="Pfam" id="PF13556">
    <property type="entry name" value="HTH_30"/>
    <property type="match status" value="1"/>
</dbReference>
<feature type="domain" description="PucR C-terminal helix-turn-helix" evidence="1">
    <location>
        <begin position="45"/>
        <end position="103"/>
    </location>
</feature>
<dbReference type="PANTHER" id="PTHR33744">
    <property type="entry name" value="CARBOHYDRATE DIACID REGULATOR"/>
    <property type="match status" value="1"/>
</dbReference>
<evidence type="ECO:0000313" key="2">
    <source>
        <dbReference type="EMBL" id="MFD0852487.1"/>
    </source>
</evidence>
<protein>
    <submittedName>
        <fullName evidence="2">PucR family transcriptional regulator</fullName>
    </submittedName>
</protein>
<organism evidence="2 3">
    <name type="scientific">Actinomadura adrarensis</name>
    <dbReference type="NCBI Taxonomy" id="1819600"/>
    <lineage>
        <taxon>Bacteria</taxon>
        <taxon>Bacillati</taxon>
        <taxon>Actinomycetota</taxon>
        <taxon>Actinomycetes</taxon>
        <taxon>Streptosporangiales</taxon>
        <taxon>Thermomonosporaceae</taxon>
        <taxon>Actinomadura</taxon>
    </lineage>
</organism>
<dbReference type="PANTHER" id="PTHR33744:SF1">
    <property type="entry name" value="DNA-BINDING TRANSCRIPTIONAL ACTIVATOR ADER"/>
    <property type="match status" value="1"/>
</dbReference>
<comment type="caution">
    <text evidence="2">The sequence shown here is derived from an EMBL/GenBank/DDBJ whole genome shotgun (WGS) entry which is preliminary data.</text>
</comment>
<dbReference type="Proteomes" id="UP001597083">
    <property type="component" value="Unassembled WGS sequence"/>
</dbReference>
<keyword evidence="3" id="KW-1185">Reference proteome</keyword>
<accession>A0ABW3CFF4</accession>
<gene>
    <name evidence="2" type="ORF">ACFQ07_09650</name>
</gene>
<dbReference type="InterPro" id="IPR025736">
    <property type="entry name" value="PucR_C-HTH_dom"/>
</dbReference>
<dbReference type="InterPro" id="IPR042070">
    <property type="entry name" value="PucR_C-HTH_sf"/>
</dbReference>
<evidence type="ECO:0000259" key="1">
    <source>
        <dbReference type="Pfam" id="PF13556"/>
    </source>
</evidence>
<name>A0ABW3CFF4_9ACTN</name>